<dbReference type="EMBL" id="JAQJZL010000005">
    <property type="protein sequence ID" value="KAJ6041315.1"/>
    <property type="molecule type" value="Genomic_DNA"/>
</dbReference>
<proteinExistence type="predicted"/>
<sequence length="171" mass="19270">MRLSKRPRSCFQPSVRAMSGVIDRIWRLKTENGVILAISANLQLKTPFLFTSTSRIRVYRTQKSPLLVERSFQLRRLDRDAGGEITCSYTTDFEGTTRYERPEVLTLACNYTASLSGTTLHRLSGMQRQLIQGMQYLTGGLDLDGTIADSKLRIAPEAFSVPIFSGIFLIE</sequence>
<reference evidence="1" key="1">
    <citation type="journal article" date="2023" name="IMA Fungus">
        <title>Comparative genomic study of the Penicillium genus elucidates a diverse pangenome and 15 lateral gene transfer events.</title>
        <authorList>
            <person name="Petersen C."/>
            <person name="Sorensen T."/>
            <person name="Nielsen M.R."/>
            <person name="Sondergaard T.E."/>
            <person name="Sorensen J.L."/>
            <person name="Fitzpatrick D.A."/>
            <person name="Frisvad J.C."/>
            <person name="Nielsen K.L."/>
        </authorList>
    </citation>
    <scope>NUCLEOTIDE SEQUENCE</scope>
    <source>
        <strain evidence="1">IBT 15450</strain>
    </source>
</reference>
<name>A0AAD6IB88_PENCN</name>
<accession>A0AAD6IB88</accession>
<evidence type="ECO:0000313" key="2">
    <source>
        <dbReference type="Proteomes" id="UP001219568"/>
    </source>
</evidence>
<protein>
    <submittedName>
        <fullName evidence="1">Uncharacterized protein</fullName>
    </submittedName>
</protein>
<dbReference type="AlphaFoldDB" id="A0AAD6IB88"/>
<reference evidence="1" key="2">
    <citation type="submission" date="2023-01" db="EMBL/GenBank/DDBJ databases">
        <authorList>
            <person name="Petersen C."/>
        </authorList>
    </citation>
    <scope>NUCLEOTIDE SEQUENCE</scope>
    <source>
        <strain evidence="1">IBT 15450</strain>
    </source>
</reference>
<evidence type="ECO:0000313" key="1">
    <source>
        <dbReference type="EMBL" id="KAJ6041315.1"/>
    </source>
</evidence>
<gene>
    <name evidence="1" type="ORF">N7460_006705</name>
</gene>
<dbReference type="Proteomes" id="UP001219568">
    <property type="component" value="Unassembled WGS sequence"/>
</dbReference>
<organism evidence="1 2">
    <name type="scientific">Penicillium canescens</name>
    <dbReference type="NCBI Taxonomy" id="5083"/>
    <lineage>
        <taxon>Eukaryota</taxon>
        <taxon>Fungi</taxon>
        <taxon>Dikarya</taxon>
        <taxon>Ascomycota</taxon>
        <taxon>Pezizomycotina</taxon>
        <taxon>Eurotiomycetes</taxon>
        <taxon>Eurotiomycetidae</taxon>
        <taxon>Eurotiales</taxon>
        <taxon>Aspergillaceae</taxon>
        <taxon>Penicillium</taxon>
    </lineage>
</organism>
<keyword evidence="2" id="KW-1185">Reference proteome</keyword>
<comment type="caution">
    <text evidence="1">The sequence shown here is derived from an EMBL/GenBank/DDBJ whole genome shotgun (WGS) entry which is preliminary data.</text>
</comment>